<dbReference type="Proteomes" id="UP000569903">
    <property type="component" value="Unassembled WGS sequence"/>
</dbReference>
<organism evidence="2 3">
    <name type="scientific">Listeria newyorkensis</name>
    <dbReference type="NCBI Taxonomy" id="1497681"/>
    <lineage>
        <taxon>Bacteria</taxon>
        <taxon>Bacillati</taxon>
        <taxon>Bacillota</taxon>
        <taxon>Bacilli</taxon>
        <taxon>Bacillales</taxon>
        <taxon>Listeriaceae</taxon>
        <taxon>Listeria</taxon>
    </lineage>
</organism>
<evidence type="ECO:0000313" key="2">
    <source>
        <dbReference type="EMBL" id="MBC1458713.1"/>
    </source>
</evidence>
<evidence type="ECO:0000313" key="3">
    <source>
        <dbReference type="Proteomes" id="UP000569903"/>
    </source>
</evidence>
<dbReference type="Pfam" id="PF25583">
    <property type="entry name" value="WCX"/>
    <property type="match status" value="1"/>
</dbReference>
<accession>A0A841Z1J8</accession>
<gene>
    <name evidence="2" type="ORF">HB850_13190</name>
</gene>
<sequence length="155" mass="18067">MELVYRARERDILRGTFLPYRLEFSQKNDRFRLLCFRKGDLKPFTMNLGKVMEARVGAFMDVVLPEHRAELVIVTCHVVNHRNAVDRAMIHFADYKKKAFRTDREHVFELEIHCPRGDLTELVIQLLSFGPMMQVLEPASVVGELKARLARQLAL</sequence>
<reference evidence="2 3" key="1">
    <citation type="submission" date="2020-03" db="EMBL/GenBank/DDBJ databases">
        <title>Soil Listeria distribution.</title>
        <authorList>
            <person name="Liao J."/>
            <person name="Wiedmann M."/>
        </authorList>
    </citation>
    <scope>NUCLEOTIDE SEQUENCE [LARGE SCALE GENOMIC DNA]</scope>
    <source>
        <strain evidence="2 3">FSL L7-1614</strain>
    </source>
</reference>
<feature type="domain" description="WCX" evidence="1">
    <location>
        <begin position="110"/>
        <end position="151"/>
    </location>
</feature>
<evidence type="ECO:0000259" key="1">
    <source>
        <dbReference type="Pfam" id="PF25583"/>
    </source>
</evidence>
<dbReference type="AlphaFoldDB" id="A0A841Z1J8"/>
<dbReference type="InterPro" id="IPR057727">
    <property type="entry name" value="WCX_dom"/>
</dbReference>
<name>A0A841Z1J8_9LIST</name>
<protein>
    <submittedName>
        <fullName evidence="2">WYL domain-containing protein</fullName>
    </submittedName>
</protein>
<dbReference type="EMBL" id="JAARQN010000014">
    <property type="protein sequence ID" value="MBC1458713.1"/>
    <property type="molecule type" value="Genomic_DNA"/>
</dbReference>
<comment type="caution">
    <text evidence="2">The sequence shown here is derived from an EMBL/GenBank/DDBJ whole genome shotgun (WGS) entry which is preliminary data.</text>
</comment>
<proteinExistence type="predicted"/>